<dbReference type="Gene3D" id="1.10.287.130">
    <property type="match status" value="1"/>
</dbReference>
<evidence type="ECO:0000256" key="2">
    <source>
        <dbReference type="ARBA" id="ARBA00004651"/>
    </source>
</evidence>
<sequence length="487" mass="56274">MFLTIKVKLLLGLFIIFLIALLSLNLFIVHIIDDSNEKIITEDLISLKKNSNIYIKQTFLINHFTNDQIYFQQIAKEMVEELRQVSSNEISAYTVEGQKIYTTNLFHSNETTENDLKQALNGQTAYTISYVNGLANVYFAYPVVIDGKAVGILRFSRDFTLLYEQSKQIIRVIYYMTIAIFAAAFLFSYLLSRHITIPIIRLTQASTEVTSGNLNIDIDVKRKDEIGQLAFNFSKMLNRIKIQIHRIEKDRDRLEALNLHRKQFFDNVTHELKTPLTSILGYAEMIRANGWSDEDFFDKGMNHIIDESKRLHELVLKLLELSMESASEEPFEWCDIGSILTSVSEGMAFKAQRYQKSIRYEIEENLAVLGNKHKLRQLFINLFDNAIKYGYPHTAIEIKAEIRSEMVNVIMTNQGETLNKQDLDLIFEPFYRGEKLEGQERGSRGLGLAICKSIINDHRGYIQISSEDQRIQVNIQLPYERSEGSEL</sequence>
<keyword evidence="11 14" id="KW-1133">Transmembrane helix</keyword>
<keyword evidence="5" id="KW-0597">Phosphoprotein</keyword>
<keyword evidence="18" id="KW-1185">Reference proteome</keyword>
<dbReference type="InterPro" id="IPR003661">
    <property type="entry name" value="HisK_dim/P_dom"/>
</dbReference>
<feature type="transmembrane region" description="Helical" evidence="14">
    <location>
        <begin position="9"/>
        <end position="32"/>
    </location>
</feature>
<keyword evidence="6" id="KW-0808">Transferase</keyword>
<evidence type="ECO:0000256" key="3">
    <source>
        <dbReference type="ARBA" id="ARBA00012438"/>
    </source>
</evidence>
<dbReference type="SUPFAM" id="SSF55874">
    <property type="entry name" value="ATPase domain of HSP90 chaperone/DNA topoisomerase II/histidine kinase"/>
    <property type="match status" value="1"/>
</dbReference>
<evidence type="ECO:0000259" key="16">
    <source>
        <dbReference type="PROSITE" id="PS50885"/>
    </source>
</evidence>
<accession>A0A198A051</accession>
<evidence type="ECO:0000259" key="15">
    <source>
        <dbReference type="PROSITE" id="PS50109"/>
    </source>
</evidence>
<dbReference type="SUPFAM" id="SSF47384">
    <property type="entry name" value="Homodimeric domain of signal transducing histidine kinase"/>
    <property type="match status" value="1"/>
</dbReference>
<dbReference type="PANTHER" id="PTHR45528:SF1">
    <property type="entry name" value="SENSOR HISTIDINE KINASE CPXA"/>
    <property type="match status" value="1"/>
</dbReference>
<evidence type="ECO:0000256" key="5">
    <source>
        <dbReference type="ARBA" id="ARBA00022553"/>
    </source>
</evidence>
<evidence type="ECO:0000256" key="1">
    <source>
        <dbReference type="ARBA" id="ARBA00000085"/>
    </source>
</evidence>
<dbReference type="Gene3D" id="3.30.565.10">
    <property type="entry name" value="Histidine kinase-like ATPase, C-terminal domain"/>
    <property type="match status" value="1"/>
</dbReference>
<dbReference type="SUPFAM" id="SSF158472">
    <property type="entry name" value="HAMP domain-like"/>
    <property type="match status" value="1"/>
</dbReference>
<comment type="caution">
    <text evidence="17">The sequence shown here is derived from an EMBL/GenBank/DDBJ whole genome shotgun (WGS) entry which is preliminary data.</text>
</comment>
<evidence type="ECO:0000313" key="17">
    <source>
        <dbReference type="EMBL" id="OAS14834.1"/>
    </source>
</evidence>
<dbReference type="CDD" id="cd00082">
    <property type="entry name" value="HisKA"/>
    <property type="match status" value="1"/>
</dbReference>
<evidence type="ECO:0000256" key="14">
    <source>
        <dbReference type="SAM" id="Phobius"/>
    </source>
</evidence>
<dbReference type="SMART" id="SM00388">
    <property type="entry name" value="HisKA"/>
    <property type="match status" value="1"/>
</dbReference>
<dbReference type="PANTHER" id="PTHR45528">
    <property type="entry name" value="SENSOR HISTIDINE KINASE CPXA"/>
    <property type="match status" value="1"/>
</dbReference>
<feature type="domain" description="Histidine kinase" evidence="15">
    <location>
        <begin position="267"/>
        <end position="481"/>
    </location>
</feature>
<dbReference type="Pfam" id="PF02518">
    <property type="entry name" value="HATPase_c"/>
    <property type="match status" value="1"/>
</dbReference>
<dbReference type="GO" id="GO:0005886">
    <property type="term" value="C:plasma membrane"/>
    <property type="evidence" value="ECO:0007669"/>
    <property type="project" value="UniProtKB-SubCell"/>
</dbReference>
<evidence type="ECO:0000256" key="11">
    <source>
        <dbReference type="ARBA" id="ARBA00022989"/>
    </source>
</evidence>
<dbReference type="InterPro" id="IPR004358">
    <property type="entry name" value="Sig_transdc_His_kin-like_C"/>
</dbReference>
<comment type="catalytic activity">
    <reaction evidence="1">
        <text>ATP + protein L-histidine = ADP + protein N-phospho-L-histidine.</text>
        <dbReference type="EC" id="2.7.13.3"/>
    </reaction>
</comment>
<dbReference type="InterPro" id="IPR003660">
    <property type="entry name" value="HAMP_dom"/>
</dbReference>
<dbReference type="SMART" id="SM00304">
    <property type="entry name" value="HAMP"/>
    <property type="match status" value="1"/>
</dbReference>
<keyword evidence="9 17" id="KW-0418">Kinase</keyword>
<name>A0A198A051_9BACL</name>
<organism evidence="17 18">
    <name type="scientific">Paenibacillus oryzisoli</name>
    <dbReference type="NCBI Taxonomy" id="1850517"/>
    <lineage>
        <taxon>Bacteria</taxon>
        <taxon>Bacillati</taxon>
        <taxon>Bacillota</taxon>
        <taxon>Bacilli</taxon>
        <taxon>Bacillales</taxon>
        <taxon>Paenibacillaceae</taxon>
        <taxon>Paenibacillus</taxon>
    </lineage>
</organism>
<dbReference type="Pfam" id="PF00512">
    <property type="entry name" value="HisKA"/>
    <property type="match status" value="1"/>
</dbReference>
<gene>
    <name evidence="17" type="ORF">A8708_04865</name>
</gene>
<dbReference type="SMART" id="SM00387">
    <property type="entry name" value="HATPase_c"/>
    <property type="match status" value="1"/>
</dbReference>
<proteinExistence type="predicted"/>
<protein>
    <recommendedName>
        <fullName evidence="3">histidine kinase</fullName>
        <ecNumber evidence="3">2.7.13.3</ecNumber>
    </recommendedName>
</protein>
<dbReference type="Proteomes" id="UP000078454">
    <property type="component" value="Unassembled WGS sequence"/>
</dbReference>
<evidence type="ECO:0000256" key="7">
    <source>
        <dbReference type="ARBA" id="ARBA00022692"/>
    </source>
</evidence>
<dbReference type="PROSITE" id="PS50885">
    <property type="entry name" value="HAMP"/>
    <property type="match status" value="1"/>
</dbReference>
<dbReference type="GO" id="GO:0005524">
    <property type="term" value="F:ATP binding"/>
    <property type="evidence" value="ECO:0007669"/>
    <property type="project" value="UniProtKB-KW"/>
</dbReference>
<feature type="transmembrane region" description="Helical" evidence="14">
    <location>
        <begin position="172"/>
        <end position="191"/>
    </location>
</feature>
<comment type="subcellular location">
    <subcellularLocation>
        <location evidence="2">Cell membrane</location>
        <topology evidence="2">Multi-pass membrane protein</topology>
    </subcellularLocation>
</comment>
<dbReference type="Pfam" id="PF00672">
    <property type="entry name" value="HAMP"/>
    <property type="match status" value="1"/>
</dbReference>
<evidence type="ECO:0000256" key="4">
    <source>
        <dbReference type="ARBA" id="ARBA00022475"/>
    </source>
</evidence>
<evidence type="ECO:0000313" key="18">
    <source>
        <dbReference type="Proteomes" id="UP000078454"/>
    </source>
</evidence>
<dbReference type="CDD" id="cd00075">
    <property type="entry name" value="HATPase"/>
    <property type="match status" value="1"/>
</dbReference>
<dbReference type="PRINTS" id="PR00344">
    <property type="entry name" value="BCTRLSENSOR"/>
</dbReference>
<keyword evidence="12" id="KW-0902">Two-component regulatory system</keyword>
<feature type="domain" description="HAMP" evidence="16">
    <location>
        <begin position="193"/>
        <end position="245"/>
    </location>
</feature>
<dbReference type="STRING" id="1850517.A8708_04865"/>
<evidence type="ECO:0000256" key="9">
    <source>
        <dbReference type="ARBA" id="ARBA00022777"/>
    </source>
</evidence>
<evidence type="ECO:0000256" key="6">
    <source>
        <dbReference type="ARBA" id="ARBA00022679"/>
    </source>
</evidence>
<dbReference type="PROSITE" id="PS50109">
    <property type="entry name" value="HIS_KIN"/>
    <property type="match status" value="1"/>
</dbReference>
<evidence type="ECO:0000256" key="12">
    <source>
        <dbReference type="ARBA" id="ARBA00023012"/>
    </source>
</evidence>
<dbReference type="InterPro" id="IPR050398">
    <property type="entry name" value="HssS/ArlS-like"/>
</dbReference>
<keyword evidence="13 14" id="KW-0472">Membrane</keyword>
<dbReference type="Gene3D" id="6.10.340.10">
    <property type="match status" value="1"/>
</dbReference>
<dbReference type="InterPro" id="IPR036097">
    <property type="entry name" value="HisK_dim/P_sf"/>
</dbReference>
<dbReference type="FunFam" id="1.10.287.130:FF:000001">
    <property type="entry name" value="Two-component sensor histidine kinase"/>
    <property type="match status" value="1"/>
</dbReference>
<keyword evidence="4" id="KW-1003">Cell membrane</keyword>
<dbReference type="GO" id="GO:0000155">
    <property type="term" value="F:phosphorelay sensor kinase activity"/>
    <property type="evidence" value="ECO:0007669"/>
    <property type="project" value="InterPro"/>
</dbReference>
<dbReference type="InterPro" id="IPR005467">
    <property type="entry name" value="His_kinase_dom"/>
</dbReference>
<evidence type="ECO:0000256" key="10">
    <source>
        <dbReference type="ARBA" id="ARBA00022840"/>
    </source>
</evidence>
<keyword evidence="10" id="KW-0067">ATP-binding</keyword>
<reference evidence="17 18" key="1">
    <citation type="submission" date="2016-05" db="EMBL/GenBank/DDBJ databases">
        <title>Paenibacillus sp. 1ZS3-15 nov., isolated from the rhizosphere soil.</title>
        <authorList>
            <person name="Zhang X.X."/>
            <person name="Zhang J."/>
        </authorList>
    </citation>
    <scope>NUCLEOTIDE SEQUENCE [LARGE SCALE GENOMIC DNA]</scope>
    <source>
        <strain evidence="17 18">1ZS3-15</strain>
    </source>
</reference>
<dbReference type="CDD" id="cd06225">
    <property type="entry name" value="HAMP"/>
    <property type="match status" value="1"/>
</dbReference>
<dbReference type="EC" id="2.7.13.3" evidence="3"/>
<evidence type="ECO:0000256" key="8">
    <source>
        <dbReference type="ARBA" id="ARBA00022741"/>
    </source>
</evidence>
<dbReference type="RefSeq" id="WP_068668938.1">
    <property type="nucleotide sequence ID" value="NZ_LYPB01000087.1"/>
</dbReference>
<dbReference type="AlphaFoldDB" id="A0A198A051"/>
<dbReference type="InterPro" id="IPR036890">
    <property type="entry name" value="HATPase_C_sf"/>
</dbReference>
<dbReference type="OrthoDB" id="9786919at2"/>
<dbReference type="InterPro" id="IPR003594">
    <property type="entry name" value="HATPase_dom"/>
</dbReference>
<evidence type="ECO:0000256" key="13">
    <source>
        <dbReference type="ARBA" id="ARBA00023136"/>
    </source>
</evidence>
<keyword evidence="8" id="KW-0547">Nucleotide-binding</keyword>
<keyword evidence="7 14" id="KW-0812">Transmembrane</keyword>
<dbReference type="EMBL" id="LYPB01000087">
    <property type="protein sequence ID" value="OAS14834.1"/>
    <property type="molecule type" value="Genomic_DNA"/>
</dbReference>